<comment type="caution">
    <text evidence="4">Lacks conserved residue(s) required for the propagation of feature annotation.</text>
</comment>
<keyword evidence="1 4" id="KW-0732">Signal</keyword>
<comment type="function">
    <text evidence="4">Together with LptE, is involved in the assembly of lipopolysaccharide (LPS) at the surface of the outer membrane.</text>
</comment>
<dbReference type="AlphaFoldDB" id="A0A066ZSQ5"/>
<evidence type="ECO:0000256" key="1">
    <source>
        <dbReference type="ARBA" id="ARBA00022729"/>
    </source>
</evidence>
<evidence type="ECO:0000256" key="4">
    <source>
        <dbReference type="HAMAP-Rule" id="MF_01411"/>
    </source>
</evidence>
<proteinExistence type="inferred from homology"/>
<evidence type="ECO:0000256" key="2">
    <source>
        <dbReference type="ARBA" id="ARBA00023136"/>
    </source>
</evidence>
<gene>
    <name evidence="4" type="primary">lptD</name>
    <name evidence="7" type="ORF">EI16_11415</name>
</gene>
<dbReference type="STRING" id="28885.EI16_11415"/>
<feature type="domain" description="LptD C-terminal" evidence="5">
    <location>
        <begin position="354"/>
        <end position="725"/>
    </location>
</feature>
<comment type="subunit">
    <text evidence="4">Component of the lipopolysaccharide transport and assembly complex. Interacts with LptE and LptA.</text>
</comment>
<dbReference type="GO" id="GO:0043165">
    <property type="term" value="P:Gram-negative-bacterium-type cell outer membrane assembly"/>
    <property type="evidence" value="ECO:0007669"/>
    <property type="project" value="UniProtKB-UniRule"/>
</dbReference>
<evidence type="ECO:0000259" key="5">
    <source>
        <dbReference type="Pfam" id="PF04453"/>
    </source>
</evidence>
<dbReference type="PANTHER" id="PTHR30189">
    <property type="entry name" value="LPS-ASSEMBLY PROTEIN"/>
    <property type="match status" value="1"/>
</dbReference>
<evidence type="ECO:0000313" key="8">
    <source>
        <dbReference type="Proteomes" id="UP000027341"/>
    </source>
</evidence>
<comment type="similarity">
    <text evidence="4">Belongs to the LptD family.</text>
</comment>
<organism evidence="7 8">
    <name type="scientific">Hydrogenovibrio marinus</name>
    <dbReference type="NCBI Taxonomy" id="28885"/>
    <lineage>
        <taxon>Bacteria</taxon>
        <taxon>Pseudomonadati</taxon>
        <taxon>Pseudomonadota</taxon>
        <taxon>Gammaproteobacteria</taxon>
        <taxon>Thiotrichales</taxon>
        <taxon>Piscirickettsiaceae</taxon>
        <taxon>Hydrogenovibrio</taxon>
    </lineage>
</organism>
<reference evidence="7 8" key="1">
    <citation type="submission" date="2014-04" db="EMBL/GenBank/DDBJ databases">
        <title>Draft genome sequence of Hydrogenovibrio marinus MH-110, a model organism for aerobic H2 metabolism.</title>
        <authorList>
            <person name="Cha H.J."/>
            <person name="Jo B.H."/>
            <person name="Hwang B.H."/>
        </authorList>
    </citation>
    <scope>NUCLEOTIDE SEQUENCE [LARGE SCALE GENOMIC DNA]</scope>
    <source>
        <strain evidence="7 8">MH-110</strain>
    </source>
</reference>
<dbReference type="Proteomes" id="UP000027341">
    <property type="component" value="Unassembled WGS sequence"/>
</dbReference>
<comment type="subcellular location">
    <subcellularLocation>
        <location evidence="4">Cell outer membrane</location>
    </subcellularLocation>
</comment>
<sequence length="800" mass="90683">MSIHLRFLLRIGSFFFALSFAFSLWGILSPAYANESIQQTKIKTETTSSTSCDTSPAQQESCKPAWIATPRPIPSADIQDNASADELIQTSPDDYKLLGNVVIERPGSILISNEALFNRIKQTAHAFGQVELHRSDIILTGNTATLNQSDKTATINESQYQFTDTRAHGTAKTVSIDQQDRLANLDDANFTTCKLTHFFWQGKSAPQDKKYDWELDFSHLKIDDAKRRIYGKNAVLYFQTLPVFYTPYINFPMDNRASGFLFPTFGTQQSINQTSPESYLAIPYYFNIAPNYDDTLTVMQMSKRGTVLGNEFRYLQPNHSATLTTHWLRDNLTAKDGIAYLDSSGNVQHTNPVTDRWDAQLTAQQHWAEGLNSDISWREVSDKSFYADVPVDTTLDTVTTTERHVNLAYQNQNFSSHISMLNYLRLRKDAPYNYEKKPEIGMSYFHNFDKGALKNINTNIIAEATDFQVSSSLAQKPEAKRSYLSPSVDYTLVKPYGHLKAEVVANKVHYTMQNNGYNTTGANEHDITVPQYALNGGLTFERNFSFGSNDFIQTLEPQVQYLYVPYQNQSNIPVFDTAVQSLDFSNLFSYNRFSGYDRIGDTNQVSTALTTRFLTADGTPLAQAGIGQIFYLDDRKVQLTGTSIDTSRVSDYYLNLGLTVGKFSFASTSQYSRHNYELTNANNRMKLDLSPRFKFLLTNTVVNNNRPGEQENVATGFNWRINDKWTLGSYWNYDFTAERKTEINSAIRYDSCCWASELSVKEAQLANGLYNYGIQYMIELKGLSSVGTPFSKYLTNKLDF</sequence>
<evidence type="ECO:0000259" key="6">
    <source>
        <dbReference type="Pfam" id="PF13100"/>
    </source>
</evidence>
<dbReference type="GO" id="GO:0009279">
    <property type="term" value="C:cell outer membrane"/>
    <property type="evidence" value="ECO:0007669"/>
    <property type="project" value="UniProtKB-SubCell"/>
</dbReference>
<keyword evidence="3 4" id="KW-0998">Cell outer membrane</keyword>
<keyword evidence="8" id="KW-1185">Reference proteome</keyword>
<dbReference type="HAMAP" id="MF_01411">
    <property type="entry name" value="LPS_assembly_LptD"/>
    <property type="match status" value="1"/>
</dbReference>
<dbReference type="RefSeq" id="WP_051623183.1">
    <property type="nucleotide sequence ID" value="NZ_AP020335.1"/>
</dbReference>
<keyword evidence="2 4" id="KW-0472">Membrane</keyword>
<dbReference type="PANTHER" id="PTHR30189:SF1">
    <property type="entry name" value="LPS-ASSEMBLY PROTEIN LPTD"/>
    <property type="match status" value="1"/>
</dbReference>
<dbReference type="Pfam" id="PF13100">
    <property type="entry name" value="OstA_2"/>
    <property type="match status" value="1"/>
</dbReference>
<dbReference type="EMBL" id="JMIU01000001">
    <property type="protein sequence ID" value="KDN96838.1"/>
    <property type="molecule type" value="Genomic_DNA"/>
</dbReference>
<dbReference type="InterPro" id="IPR005653">
    <property type="entry name" value="OstA-like_N"/>
</dbReference>
<dbReference type="InterPro" id="IPR007543">
    <property type="entry name" value="LptD_C"/>
</dbReference>
<name>A0A066ZSQ5_HYDMR</name>
<dbReference type="GO" id="GO:0015920">
    <property type="term" value="P:lipopolysaccharide transport"/>
    <property type="evidence" value="ECO:0007669"/>
    <property type="project" value="InterPro"/>
</dbReference>
<dbReference type="Pfam" id="PF04453">
    <property type="entry name" value="LptD"/>
    <property type="match status" value="1"/>
</dbReference>
<protein>
    <recommendedName>
        <fullName evidence="4">LPS-assembly protein LptD</fullName>
    </recommendedName>
</protein>
<dbReference type="InterPro" id="IPR050218">
    <property type="entry name" value="LptD"/>
</dbReference>
<evidence type="ECO:0000313" key="7">
    <source>
        <dbReference type="EMBL" id="KDN96838.1"/>
    </source>
</evidence>
<evidence type="ECO:0000256" key="3">
    <source>
        <dbReference type="ARBA" id="ARBA00023237"/>
    </source>
</evidence>
<comment type="caution">
    <text evidence="7">The sequence shown here is derived from an EMBL/GenBank/DDBJ whole genome shotgun (WGS) entry which is preliminary data.</text>
</comment>
<dbReference type="GO" id="GO:1990351">
    <property type="term" value="C:transporter complex"/>
    <property type="evidence" value="ECO:0007669"/>
    <property type="project" value="TreeGrafter"/>
</dbReference>
<feature type="domain" description="Organic solvent tolerance-like N-terminal" evidence="6">
    <location>
        <begin position="88"/>
        <end position="164"/>
    </location>
</feature>
<accession>A0A066ZSQ5</accession>
<dbReference type="InterPro" id="IPR020889">
    <property type="entry name" value="LipoPS_assembly_LptD"/>
</dbReference>